<gene>
    <name evidence="1" type="ORF">CBM2586_B130584</name>
</gene>
<protein>
    <submittedName>
        <fullName evidence="1">Uncharacterized protein</fullName>
    </submittedName>
</protein>
<sequence>MTAVIPNQLQPLEMAIPRNSDQDSVSFESRCTVSAGATGVEAALSLASPYLLAKCAN</sequence>
<proteinExistence type="predicted"/>
<dbReference type="EMBL" id="OFSN01000019">
    <property type="protein sequence ID" value="SOY71864.1"/>
    <property type="molecule type" value="Genomic_DNA"/>
</dbReference>
<dbReference type="AlphaFoldDB" id="A0A975XIA9"/>
<reference evidence="1 2" key="1">
    <citation type="submission" date="2018-01" db="EMBL/GenBank/DDBJ databases">
        <authorList>
            <person name="Clerissi C."/>
        </authorList>
    </citation>
    <scope>NUCLEOTIDE SEQUENCE [LARGE SCALE GENOMIC DNA]</scope>
    <source>
        <strain evidence="1">Cupriavidus taiwanensis LMG 19430</strain>
    </source>
</reference>
<accession>A0A975XIA9</accession>
<organism evidence="1 2">
    <name type="scientific">Cupriavidus taiwanensis</name>
    <dbReference type="NCBI Taxonomy" id="164546"/>
    <lineage>
        <taxon>Bacteria</taxon>
        <taxon>Pseudomonadati</taxon>
        <taxon>Pseudomonadota</taxon>
        <taxon>Betaproteobacteria</taxon>
        <taxon>Burkholderiales</taxon>
        <taxon>Burkholderiaceae</taxon>
        <taxon>Cupriavidus</taxon>
    </lineage>
</organism>
<evidence type="ECO:0000313" key="1">
    <source>
        <dbReference type="EMBL" id="SOY71864.1"/>
    </source>
</evidence>
<name>A0A975XIA9_9BURK</name>
<evidence type="ECO:0000313" key="2">
    <source>
        <dbReference type="Proteomes" id="UP000257016"/>
    </source>
</evidence>
<comment type="caution">
    <text evidence="1">The sequence shown here is derived from an EMBL/GenBank/DDBJ whole genome shotgun (WGS) entry which is preliminary data.</text>
</comment>
<dbReference type="Proteomes" id="UP000257016">
    <property type="component" value="Unassembled WGS sequence"/>
</dbReference>